<dbReference type="EMBL" id="JBAMMX010000013">
    <property type="protein sequence ID" value="KAK6928814.1"/>
    <property type="molecule type" value="Genomic_DNA"/>
</dbReference>
<dbReference type="GO" id="GO:0005829">
    <property type="term" value="C:cytosol"/>
    <property type="evidence" value="ECO:0007669"/>
    <property type="project" value="TreeGrafter"/>
</dbReference>
<dbReference type="SUPFAM" id="SSF51735">
    <property type="entry name" value="NAD(P)-binding Rossmann-fold domains"/>
    <property type="match status" value="1"/>
</dbReference>
<dbReference type="AlphaFoldDB" id="A0AAN8Z6X4"/>
<evidence type="ECO:0000259" key="10">
    <source>
        <dbReference type="Pfam" id="PF07479"/>
    </source>
</evidence>
<evidence type="ECO:0000256" key="5">
    <source>
        <dbReference type="ARBA" id="ARBA00023027"/>
    </source>
</evidence>
<dbReference type="InterPro" id="IPR011128">
    <property type="entry name" value="G3P_DH_NAD-dep_N"/>
</dbReference>
<dbReference type="GO" id="GO:0046168">
    <property type="term" value="P:glycerol-3-phosphate catabolic process"/>
    <property type="evidence" value="ECO:0007669"/>
    <property type="project" value="UniProtKB-UniRule"/>
</dbReference>
<dbReference type="EC" id="1.1.1.8" evidence="8"/>
<gene>
    <name evidence="11" type="ORF">RJ641_005019</name>
</gene>
<dbReference type="PANTHER" id="PTHR11728:SF33">
    <property type="entry name" value="GLYCEROL-3-PHOSPHATE DEHYDROGENASE [NAD(+)]"/>
    <property type="match status" value="1"/>
</dbReference>
<dbReference type="GO" id="GO:0051287">
    <property type="term" value="F:NAD binding"/>
    <property type="evidence" value="ECO:0007669"/>
    <property type="project" value="UniProtKB-UniRule"/>
</dbReference>
<sequence>MVGTAEGVESNAYANGLALNSNGANGVTEEKLDELRRIFGKSEGDPLRIVGVGAGAWGSVFTALLQDAYGHLRDKALIRIWRRPGRAVDRPTAEHLFEVINSREDVLRRLIRRCAYLKYVEGRLGDRILYADEILKDGFCLNMIDTPLSPLKVVTNLQEAVWDADIVINGLPSTETREVFEEISRYWKERITVPVIISLAKGIEAELKPEPRILTPTQMISRATGIPRENILYLGGPNIASEIYNKEYANARICGSEKWRKPLAKFLRQPHFIVWDNGDLVTHEVMGGLKNVYAIGAGMVAALTNESATSKSVYFAHCTSEMIFITHLLAEEPEKLAGPLLADTYVTLLKGRNAWYGQKLAKGELSLDMGDSIKGKGMIQGVSAVKAFFELLSQFSLSVLHPVEKKPVAPVELCPILKTLYAILIVREVSIEAILQTLRDETMTDPRDRIEIAQTHAFYRPTLLNPHP</sequence>
<dbReference type="GO" id="GO:0005975">
    <property type="term" value="P:carbohydrate metabolic process"/>
    <property type="evidence" value="ECO:0007669"/>
    <property type="project" value="InterPro"/>
</dbReference>
<dbReference type="SUPFAM" id="SSF48179">
    <property type="entry name" value="6-phosphogluconate dehydrogenase C-terminal domain-like"/>
    <property type="match status" value="1"/>
</dbReference>
<keyword evidence="4 7" id="KW-0560">Oxidoreductase</keyword>
<name>A0AAN8Z6X4_9MAGN</name>
<dbReference type="Gene3D" id="3.40.50.720">
    <property type="entry name" value="NAD(P)-binding Rossmann-like Domain"/>
    <property type="match status" value="1"/>
</dbReference>
<evidence type="ECO:0000256" key="3">
    <source>
        <dbReference type="ARBA" id="ARBA00022490"/>
    </source>
</evidence>
<dbReference type="Gene3D" id="1.10.1040.10">
    <property type="entry name" value="N-(1-d-carboxylethyl)-l-norvaline Dehydrogenase, domain 2"/>
    <property type="match status" value="1"/>
</dbReference>
<evidence type="ECO:0000256" key="7">
    <source>
        <dbReference type="RuleBase" id="RU000437"/>
    </source>
</evidence>
<evidence type="ECO:0000256" key="1">
    <source>
        <dbReference type="ARBA" id="ARBA00004496"/>
    </source>
</evidence>
<keyword evidence="5 7" id="KW-0520">NAD</keyword>
<dbReference type="InterPro" id="IPR006109">
    <property type="entry name" value="G3P_DH_NAD-dep_C"/>
</dbReference>
<feature type="domain" description="Glycerol-3-phosphate dehydrogenase NAD-dependent N-terminal" evidence="9">
    <location>
        <begin position="150"/>
        <end position="251"/>
    </location>
</feature>
<dbReference type="InterPro" id="IPR006168">
    <property type="entry name" value="G3P_DH_NAD-dep"/>
</dbReference>
<evidence type="ECO:0000256" key="2">
    <source>
        <dbReference type="ARBA" id="ARBA00011009"/>
    </source>
</evidence>
<dbReference type="GO" id="GO:0141152">
    <property type="term" value="F:glycerol-3-phosphate dehydrogenase (NAD+) activity"/>
    <property type="evidence" value="ECO:0007669"/>
    <property type="project" value="UniProtKB-UniRule"/>
</dbReference>
<comment type="catalytic activity">
    <reaction evidence="6 8">
        <text>sn-glycerol 3-phosphate + NAD(+) = dihydroxyacetone phosphate + NADH + H(+)</text>
        <dbReference type="Rhea" id="RHEA:11092"/>
        <dbReference type="ChEBI" id="CHEBI:15378"/>
        <dbReference type="ChEBI" id="CHEBI:57540"/>
        <dbReference type="ChEBI" id="CHEBI:57597"/>
        <dbReference type="ChEBI" id="CHEBI:57642"/>
        <dbReference type="ChEBI" id="CHEBI:57945"/>
        <dbReference type="EC" id="1.1.1.8"/>
    </reaction>
</comment>
<feature type="domain" description="Glycerol-3-phosphate dehydrogenase NAD-dependent C-terminal" evidence="10">
    <location>
        <begin position="279"/>
        <end position="424"/>
    </location>
</feature>
<dbReference type="FunFam" id="3.40.50.720:FF:000109">
    <property type="entry name" value="Glycerol-3-phosphate dehydrogenase [NAD(+)]"/>
    <property type="match status" value="1"/>
</dbReference>
<dbReference type="FunFam" id="1.10.1040.10:FF:000012">
    <property type="entry name" value="Glycerol-3-phosphate dehydrogenase [NAD(+)]"/>
    <property type="match status" value="1"/>
</dbReference>
<keyword evidence="3" id="KW-0963">Cytoplasm</keyword>
<evidence type="ECO:0000259" key="9">
    <source>
        <dbReference type="Pfam" id="PF01210"/>
    </source>
</evidence>
<accession>A0AAN8Z6X4</accession>
<dbReference type="PANTHER" id="PTHR11728">
    <property type="entry name" value="GLYCEROL-3-PHOSPHATE DEHYDROGENASE"/>
    <property type="match status" value="1"/>
</dbReference>
<evidence type="ECO:0000256" key="4">
    <source>
        <dbReference type="ARBA" id="ARBA00023002"/>
    </source>
</evidence>
<dbReference type="PRINTS" id="PR00077">
    <property type="entry name" value="GPDHDRGNASE"/>
</dbReference>
<evidence type="ECO:0000313" key="12">
    <source>
        <dbReference type="Proteomes" id="UP001370490"/>
    </source>
</evidence>
<proteinExistence type="inferred from homology"/>
<comment type="similarity">
    <text evidence="2 7">Belongs to the NAD-dependent glycerol-3-phosphate dehydrogenase family.</text>
</comment>
<keyword evidence="12" id="KW-1185">Reference proteome</keyword>
<protein>
    <recommendedName>
        <fullName evidence="8">Glycerol-3-phosphate dehydrogenase [NAD(+)]</fullName>
        <ecNumber evidence="8">1.1.1.8</ecNumber>
    </recommendedName>
</protein>
<dbReference type="Pfam" id="PF01210">
    <property type="entry name" value="NAD_Gly3P_dh_N"/>
    <property type="match status" value="1"/>
</dbReference>
<dbReference type="Pfam" id="PF07479">
    <property type="entry name" value="NAD_Gly3P_dh_C"/>
    <property type="match status" value="1"/>
</dbReference>
<dbReference type="InterPro" id="IPR036291">
    <property type="entry name" value="NAD(P)-bd_dom_sf"/>
</dbReference>
<dbReference type="Proteomes" id="UP001370490">
    <property type="component" value="Unassembled WGS sequence"/>
</dbReference>
<evidence type="ECO:0000313" key="11">
    <source>
        <dbReference type="EMBL" id="KAK6928814.1"/>
    </source>
</evidence>
<dbReference type="InterPro" id="IPR008927">
    <property type="entry name" value="6-PGluconate_DH-like_C_sf"/>
</dbReference>
<evidence type="ECO:0000256" key="8">
    <source>
        <dbReference type="RuleBase" id="RU361243"/>
    </source>
</evidence>
<dbReference type="InterPro" id="IPR013328">
    <property type="entry name" value="6PGD_dom2"/>
</dbReference>
<evidence type="ECO:0000256" key="6">
    <source>
        <dbReference type="ARBA" id="ARBA00048683"/>
    </source>
</evidence>
<organism evidence="11 12">
    <name type="scientific">Dillenia turbinata</name>
    <dbReference type="NCBI Taxonomy" id="194707"/>
    <lineage>
        <taxon>Eukaryota</taxon>
        <taxon>Viridiplantae</taxon>
        <taxon>Streptophyta</taxon>
        <taxon>Embryophyta</taxon>
        <taxon>Tracheophyta</taxon>
        <taxon>Spermatophyta</taxon>
        <taxon>Magnoliopsida</taxon>
        <taxon>eudicotyledons</taxon>
        <taxon>Gunneridae</taxon>
        <taxon>Pentapetalae</taxon>
        <taxon>Dilleniales</taxon>
        <taxon>Dilleniaceae</taxon>
        <taxon>Dillenia</taxon>
    </lineage>
</organism>
<reference evidence="11 12" key="1">
    <citation type="submission" date="2023-12" db="EMBL/GenBank/DDBJ databases">
        <title>A high-quality genome assembly for Dillenia turbinata (Dilleniales).</title>
        <authorList>
            <person name="Chanderbali A."/>
        </authorList>
    </citation>
    <scope>NUCLEOTIDE SEQUENCE [LARGE SCALE GENOMIC DNA]</scope>
    <source>
        <strain evidence="11">LSX21</strain>
        <tissue evidence="11">Leaf</tissue>
    </source>
</reference>
<comment type="subcellular location">
    <subcellularLocation>
        <location evidence="1">Cytoplasm</location>
    </subcellularLocation>
</comment>
<comment type="caution">
    <text evidence="11">The sequence shown here is derived from an EMBL/GenBank/DDBJ whole genome shotgun (WGS) entry which is preliminary data.</text>
</comment>